<accession>A0A6P8ARN1</accession>
<reference evidence="3" key="1">
    <citation type="journal article" date="2019" name="Mol. Biol. Evol.">
        <title>Blast fungal genomes show frequent chromosomal changes, gene gains and losses, and effector gene turnover.</title>
        <authorList>
            <person name="Gomez Luciano L.B."/>
            <person name="Jason Tsai I."/>
            <person name="Chuma I."/>
            <person name="Tosa Y."/>
            <person name="Chen Y.H."/>
            <person name="Li J.Y."/>
            <person name="Li M.Y."/>
            <person name="Jade Lu M.Y."/>
            <person name="Nakayashiki H."/>
            <person name="Li W.H."/>
        </authorList>
    </citation>
    <scope>NUCLEOTIDE SEQUENCE</scope>
    <source>
        <strain evidence="3">NI907</strain>
    </source>
</reference>
<organism evidence="2 3">
    <name type="scientific">Pyricularia grisea</name>
    <name type="common">Crabgrass-specific blast fungus</name>
    <name type="synonym">Magnaporthe grisea</name>
    <dbReference type="NCBI Taxonomy" id="148305"/>
    <lineage>
        <taxon>Eukaryota</taxon>
        <taxon>Fungi</taxon>
        <taxon>Dikarya</taxon>
        <taxon>Ascomycota</taxon>
        <taxon>Pezizomycotina</taxon>
        <taxon>Sordariomycetes</taxon>
        <taxon>Sordariomycetidae</taxon>
        <taxon>Magnaporthales</taxon>
        <taxon>Pyriculariaceae</taxon>
        <taxon>Pyricularia</taxon>
    </lineage>
</organism>
<feature type="domain" description="2EXR" evidence="1">
    <location>
        <begin position="6"/>
        <end position="75"/>
    </location>
</feature>
<dbReference type="Pfam" id="PF20150">
    <property type="entry name" value="2EXR"/>
    <property type="match status" value="1"/>
</dbReference>
<sequence length="305" mass="35130">MSSSDFPQFPDLAAELRAIIWTEAELLENLPPPYDPNDPGFAKYMDYEPLVDCPPIIATCCEARQATIRYFHEASGRSSRRYRYLPARLLRLGELEEHQVREPFGPILLSQPLPAENGDVEERWTPEKRRTTWEISNGRFASPAHLVNVISNFISGGTEVEPLVLDFILGDADPYPDRDTLEDVKFHYIGEMYQSVIDDTILDIAQPPPGAYPVMFISKYRKIRAAAESSIFRDTELKLHLLRIMDLFDASRGRLPRMKHVKVNCTALYFDVEDIEWVPGLDWVMFECKLEGDHVFGWFTRYDGH</sequence>
<proteinExistence type="predicted"/>
<name>A0A6P8ARN1_PYRGI</name>
<gene>
    <name evidence="3" type="ORF">PgNI_09079</name>
</gene>
<reference evidence="3" key="3">
    <citation type="submission" date="2025-08" db="UniProtKB">
        <authorList>
            <consortium name="RefSeq"/>
        </authorList>
    </citation>
    <scope>IDENTIFICATION</scope>
    <source>
        <strain evidence="3">NI907</strain>
    </source>
</reference>
<dbReference type="AlphaFoldDB" id="A0A6P8ARN1"/>
<dbReference type="RefSeq" id="XP_030977550.1">
    <property type="nucleotide sequence ID" value="XM_031129069.1"/>
</dbReference>
<evidence type="ECO:0000259" key="1">
    <source>
        <dbReference type="Pfam" id="PF20150"/>
    </source>
</evidence>
<evidence type="ECO:0000313" key="2">
    <source>
        <dbReference type="Proteomes" id="UP000515153"/>
    </source>
</evidence>
<dbReference type="InterPro" id="IPR045518">
    <property type="entry name" value="2EXR"/>
</dbReference>
<reference evidence="3" key="2">
    <citation type="submission" date="2019-10" db="EMBL/GenBank/DDBJ databases">
        <authorList>
            <consortium name="NCBI Genome Project"/>
        </authorList>
    </citation>
    <scope>NUCLEOTIDE SEQUENCE</scope>
    <source>
        <strain evidence="3">NI907</strain>
    </source>
</reference>
<dbReference type="GeneID" id="41963977"/>
<keyword evidence="2" id="KW-1185">Reference proteome</keyword>
<evidence type="ECO:0000313" key="3">
    <source>
        <dbReference type="RefSeq" id="XP_030977550.1"/>
    </source>
</evidence>
<dbReference type="KEGG" id="pgri:PgNI_09079"/>
<dbReference type="Proteomes" id="UP000515153">
    <property type="component" value="Unplaced"/>
</dbReference>
<protein>
    <recommendedName>
        <fullName evidence="1">2EXR domain-containing protein</fullName>
    </recommendedName>
</protein>